<dbReference type="GO" id="GO:0141102">
    <property type="term" value="F:tRNA (5-carboxymethylaminomethyluridine(34)-2'-O)-methyltransferase activity"/>
    <property type="evidence" value="ECO:0007669"/>
    <property type="project" value="RHEA"/>
</dbReference>
<evidence type="ECO:0000256" key="7">
    <source>
        <dbReference type="PIRSR" id="PIRSR029256-1"/>
    </source>
</evidence>
<evidence type="ECO:0000256" key="2">
    <source>
        <dbReference type="ARBA" id="ARBA00022603"/>
    </source>
</evidence>
<dbReference type="CDD" id="cd18094">
    <property type="entry name" value="SpoU-like_TrmL"/>
    <property type="match status" value="1"/>
</dbReference>
<dbReference type="GO" id="GO:0003723">
    <property type="term" value="F:RNA binding"/>
    <property type="evidence" value="ECO:0007669"/>
    <property type="project" value="InterPro"/>
</dbReference>
<keyword evidence="5 6" id="KW-0819">tRNA processing</keyword>
<gene>
    <name evidence="9" type="ORF">CVV64_08015</name>
</gene>
<dbReference type="Gene3D" id="3.40.1280.10">
    <property type="match status" value="1"/>
</dbReference>
<reference evidence="9 10" key="1">
    <citation type="journal article" date="2017" name="ISME J.">
        <title>Potential for microbial H2 and metal transformations associated with novel bacteria and archaea in deep terrestrial subsurface sediments.</title>
        <authorList>
            <person name="Hernsdorf A.W."/>
            <person name="Amano Y."/>
            <person name="Miyakawa K."/>
            <person name="Ise K."/>
            <person name="Suzuki Y."/>
            <person name="Anantharaman K."/>
            <person name="Probst A."/>
            <person name="Burstein D."/>
            <person name="Thomas B.C."/>
            <person name="Banfield J.F."/>
        </authorList>
    </citation>
    <scope>NUCLEOTIDE SEQUENCE [LARGE SCALE GENOMIC DNA]</scope>
    <source>
        <strain evidence="9">HGW-Wallbacteria-1</strain>
    </source>
</reference>
<comment type="similarity">
    <text evidence="6">Belongs to the class IV-like SAM-binding methyltransferase superfamily. RNA methyltransferase TrmH family. TrmL subfamily.</text>
</comment>
<keyword evidence="4 6" id="KW-0949">S-adenosyl-L-methionine</keyword>
<sequence>MWTFTPKTLRIALYEPQIPQNTGNIARTCVATATALHLIGKPGFSLEDRYLKRAGLDYWEHLEMKMHENWKEFTESEKPDRVILFTSHDAQSLFEVKFRKGDILLFGNETSGVPEKIHNDPSVLRVTIPQSEQVRCLNLSNSAAIGIYEAIRQIYS</sequence>
<evidence type="ECO:0000256" key="3">
    <source>
        <dbReference type="ARBA" id="ARBA00022679"/>
    </source>
</evidence>
<comment type="caution">
    <text evidence="9">The sequence shown here is derived from an EMBL/GenBank/DDBJ whole genome shotgun (WGS) entry which is preliminary data.</text>
</comment>
<comment type="function">
    <text evidence="6">Could methylate the ribose at the nucleotide 34 wobble position in tRNA.</text>
</comment>
<keyword evidence="1 6" id="KW-0963">Cytoplasm</keyword>
<dbReference type="AlphaFoldDB" id="A0A2N1PR44"/>
<evidence type="ECO:0000256" key="1">
    <source>
        <dbReference type="ARBA" id="ARBA00022490"/>
    </source>
</evidence>
<evidence type="ECO:0000256" key="6">
    <source>
        <dbReference type="HAMAP-Rule" id="MF_01885"/>
    </source>
</evidence>
<evidence type="ECO:0000259" key="8">
    <source>
        <dbReference type="Pfam" id="PF00588"/>
    </source>
</evidence>
<dbReference type="EMBL" id="PGXC01000004">
    <property type="protein sequence ID" value="PKK90815.1"/>
    <property type="molecule type" value="Genomic_DNA"/>
</dbReference>
<dbReference type="PANTHER" id="PTHR42971:SF1">
    <property type="entry name" value="TRNA (CYTIDINE(34)-2'-O)-METHYLTRANSFERASE"/>
    <property type="match status" value="1"/>
</dbReference>
<accession>A0A2N1PR44</accession>
<comment type="catalytic activity">
    <reaction evidence="6">
        <text>cytidine(34) in tRNA + S-adenosyl-L-methionine = 2'-O-methylcytidine(34) in tRNA + S-adenosyl-L-homocysteine + H(+)</text>
        <dbReference type="Rhea" id="RHEA:43084"/>
        <dbReference type="Rhea" id="RHEA-COMP:10331"/>
        <dbReference type="Rhea" id="RHEA-COMP:10332"/>
        <dbReference type="ChEBI" id="CHEBI:15378"/>
        <dbReference type="ChEBI" id="CHEBI:57856"/>
        <dbReference type="ChEBI" id="CHEBI:59789"/>
        <dbReference type="ChEBI" id="CHEBI:74495"/>
        <dbReference type="ChEBI" id="CHEBI:82748"/>
        <dbReference type="EC" id="2.1.1.207"/>
    </reaction>
</comment>
<evidence type="ECO:0000313" key="10">
    <source>
        <dbReference type="Proteomes" id="UP000233256"/>
    </source>
</evidence>
<evidence type="ECO:0000256" key="5">
    <source>
        <dbReference type="ARBA" id="ARBA00022694"/>
    </source>
</evidence>
<dbReference type="EC" id="2.1.1.207" evidence="6"/>
<evidence type="ECO:0000256" key="4">
    <source>
        <dbReference type="ARBA" id="ARBA00022691"/>
    </source>
</evidence>
<feature type="domain" description="tRNA/rRNA methyltransferase SpoU type" evidence="8">
    <location>
        <begin position="9"/>
        <end position="148"/>
    </location>
</feature>
<organism evidence="9 10">
    <name type="scientific">Candidatus Wallbacteria bacterium HGW-Wallbacteria-1</name>
    <dbReference type="NCBI Taxonomy" id="2013854"/>
    <lineage>
        <taxon>Bacteria</taxon>
        <taxon>Candidatus Walliibacteriota</taxon>
    </lineage>
</organism>
<dbReference type="InterPro" id="IPR016914">
    <property type="entry name" value="TrmL"/>
</dbReference>
<name>A0A2N1PR44_9BACT</name>
<dbReference type="Pfam" id="PF00588">
    <property type="entry name" value="SpoU_methylase"/>
    <property type="match status" value="1"/>
</dbReference>
<dbReference type="GO" id="GO:0141098">
    <property type="term" value="F:tRNA (cytidine(34)-2'-O)-methyltransferase activity"/>
    <property type="evidence" value="ECO:0007669"/>
    <property type="project" value="RHEA"/>
</dbReference>
<dbReference type="PANTHER" id="PTHR42971">
    <property type="entry name" value="TRNA (CYTIDINE(34)-2'-O)-METHYLTRANSFERASE"/>
    <property type="match status" value="1"/>
</dbReference>
<keyword evidence="3 6" id="KW-0808">Transferase</keyword>
<comment type="catalytic activity">
    <reaction evidence="6">
        <text>5-carboxymethylaminomethyluridine(34) in tRNA(Leu) + S-adenosyl-L-methionine = 5-carboxymethylaminomethyl-2'-O-methyluridine(34) in tRNA(Leu) + S-adenosyl-L-homocysteine + H(+)</text>
        <dbReference type="Rhea" id="RHEA:43088"/>
        <dbReference type="Rhea" id="RHEA-COMP:10333"/>
        <dbReference type="Rhea" id="RHEA-COMP:10334"/>
        <dbReference type="ChEBI" id="CHEBI:15378"/>
        <dbReference type="ChEBI" id="CHEBI:57856"/>
        <dbReference type="ChEBI" id="CHEBI:59789"/>
        <dbReference type="ChEBI" id="CHEBI:74508"/>
        <dbReference type="ChEBI" id="CHEBI:74511"/>
        <dbReference type="EC" id="2.1.1.207"/>
    </reaction>
</comment>
<dbReference type="HAMAP" id="MF_01885">
    <property type="entry name" value="tRNA_methyltr_TrmL"/>
    <property type="match status" value="1"/>
</dbReference>
<dbReference type="InterPro" id="IPR001537">
    <property type="entry name" value="SpoU_MeTrfase"/>
</dbReference>
<dbReference type="GO" id="GO:0005737">
    <property type="term" value="C:cytoplasm"/>
    <property type="evidence" value="ECO:0007669"/>
    <property type="project" value="UniProtKB-SubCell"/>
</dbReference>
<comment type="subcellular location">
    <subcellularLocation>
        <location evidence="6">Cytoplasm</location>
    </subcellularLocation>
</comment>
<proteinExistence type="inferred from homology"/>
<dbReference type="GO" id="GO:0042802">
    <property type="term" value="F:identical protein binding"/>
    <property type="evidence" value="ECO:0007669"/>
    <property type="project" value="UniProtKB-ARBA"/>
</dbReference>
<dbReference type="GO" id="GO:0002130">
    <property type="term" value="P:wobble position ribose methylation"/>
    <property type="evidence" value="ECO:0007669"/>
    <property type="project" value="TreeGrafter"/>
</dbReference>
<keyword evidence="2 6" id="KW-0489">Methyltransferase</keyword>
<dbReference type="PIRSF" id="PIRSF029256">
    <property type="entry name" value="SpoU_TrmH_prd"/>
    <property type="match status" value="1"/>
</dbReference>
<dbReference type="SUPFAM" id="SSF75217">
    <property type="entry name" value="alpha/beta knot"/>
    <property type="match status" value="1"/>
</dbReference>
<dbReference type="Proteomes" id="UP000233256">
    <property type="component" value="Unassembled WGS sequence"/>
</dbReference>
<feature type="binding site" evidence="6 7">
    <location>
        <position position="107"/>
    </location>
    <ligand>
        <name>S-adenosyl-L-methionine</name>
        <dbReference type="ChEBI" id="CHEBI:59789"/>
    </ligand>
</feature>
<protein>
    <recommendedName>
        <fullName evidence="6">Putative tRNA (cytidine(34)-2'-O)-methyltransferase</fullName>
        <ecNumber evidence="6">2.1.1.207</ecNumber>
    </recommendedName>
    <alternativeName>
        <fullName evidence="6">tRNA (cytidine/uridine-2'-O-)-methyltransferase</fullName>
    </alternativeName>
</protein>
<comment type="caution">
    <text evidence="6">Lacks conserved residue(s) required for the propagation of feature annotation.</text>
</comment>
<dbReference type="InterPro" id="IPR029026">
    <property type="entry name" value="tRNA_m1G_MTases_N"/>
</dbReference>
<feature type="binding site" evidence="6 7">
    <location>
        <position position="128"/>
    </location>
    <ligand>
        <name>S-adenosyl-L-methionine</name>
        <dbReference type="ChEBI" id="CHEBI:59789"/>
    </ligand>
</feature>
<dbReference type="FunFam" id="3.40.1280.10:FF:000002">
    <property type="entry name" value="Peptidylprolyl isomerase"/>
    <property type="match status" value="1"/>
</dbReference>
<evidence type="ECO:0000313" key="9">
    <source>
        <dbReference type="EMBL" id="PKK90815.1"/>
    </source>
</evidence>
<dbReference type="InterPro" id="IPR029028">
    <property type="entry name" value="Alpha/beta_knot_MTases"/>
</dbReference>